<sequence length="124" mass="14569">MTRLLVIPQKTAQSEVRTFQVMFMNNKNKNVRRCGVNDHLIVTLSFRNKSEVNVDTSISDLDINKHFDQNVLLFCAQNDLRKSSAGVSDRLWSRAALLYKNYHTKFLVSVQFQRRKNELTDEYR</sequence>
<keyword evidence="2" id="KW-1185">Reference proteome</keyword>
<evidence type="ECO:0000313" key="2">
    <source>
        <dbReference type="Proteomes" id="UP001352852"/>
    </source>
</evidence>
<organism evidence="1 2">
    <name type="scientific">Characodon lateralis</name>
    <dbReference type="NCBI Taxonomy" id="208331"/>
    <lineage>
        <taxon>Eukaryota</taxon>
        <taxon>Metazoa</taxon>
        <taxon>Chordata</taxon>
        <taxon>Craniata</taxon>
        <taxon>Vertebrata</taxon>
        <taxon>Euteleostomi</taxon>
        <taxon>Actinopterygii</taxon>
        <taxon>Neopterygii</taxon>
        <taxon>Teleostei</taxon>
        <taxon>Neoteleostei</taxon>
        <taxon>Acanthomorphata</taxon>
        <taxon>Ovalentaria</taxon>
        <taxon>Atherinomorphae</taxon>
        <taxon>Cyprinodontiformes</taxon>
        <taxon>Goodeidae</taxon>
        <taxon>Characodon</taxon>
    </lineage>
</organism>
<accession>A0ABU7DE70</accession>
<gene>
    <name evidence="1" type="ORF">CHARACLAT_006048</name>
</gene>
<reference evidence="1 2" key="1">
    <citation type="submission" date="2021-06" db="EMBL/GenBank/DDBJ databases">
        <authorList>
            <person name="Palmer J.M."/>
        </authorList>
    </citation>
    <scope>NUCLEOTIDE SEQUENCE [LARGE SCALE GENOMIC DNA]</scope>
    <source>
        <strain evidence="1 2">CL_MEX2019</strain>
        <tissue evidence="1">Muscle</tissue>
    </source>
</reference>
<name>A0ABU7DE70_9TELE</name>
<dbReference type="Proteomes" id="UP001352852">
    <property type="component" value="Unassembled WGS sequence"/>
</dbReference>
<comment type="caution">
    <text evidence="1">The sequence shown here is derived from an EMBL/GenBank/DDBJ whole genome shotgun (WGS) entry which is preliminary data.</text>
</comment>
<proteinExistence type="predicted"/>
<dbReference type="EMBL" id="JAHUTJ010024899">
    <property type="protein sequence ID" value="MED6273411.1"/>
    <property type="molecule type" value="Genomic_DNA"/>
</dbReference>
<evidence type="ECO:0000313" key="1">
    <source>
        <dbReference type="EMBL" id="MED6273411.1"/>
    </source>
</evidence>
<protein>
    <submittedName>
        <fullName evidence="1">Uncharacterized protein</fullName>
    </submittedName>
</protein>